<evidence type="ECO:0000313" key="1">
    <source>
        <dbReference type="EMBL" id="MDX3019997.1"/>
    </source>
</evidence>
<protein>
    <submittedName>
        <fullName evidence="1">Uncharacterized protein</fullName>
    </submittedName>
</protein>
<organism evidence="1 2">
    <name type="scientific">Streptomyces acidiscabies</name>
    <dbReference type="NCBI Taxonomy" id="42234"/>
    <lineage>
        <taxon>Bacteria</taxon>
        <taxon>Bacillati</taxon>
        <taxon>Actinomycetota</taxon>
        <taxon>Actinomycetes</taxon>
        <taxon>Kitasatosporales</taxon>
        <taxon>Streptomycetaceae</taxon>
        <taxon>Streptomyces</taxon>
    </lineage>
</organism>
<dbReference type="RefSeq" id="WP_319166581.1">
    <property type="nucleotide sequence ID" value="NZ_JARAWP010000011.1"/>
</dbReference>
<dbReference type="Proteomes" id="UP001272987">
    <property type="component" value="Unassembled WGS sequence"/>
</dbReference>
<accession>A0ABU4LWZ7</accession>
<name>A0ABU4LWZ7_9ACTN</name>
<sequence>MQEYTMAGIWDDGDDLEVDYVGVGLSETVIEGLVADSRGNIAFTHTTEAMSDNEAFRVLGDDLGADTVWDCRDGKRRKVYTQPEDEGEDAASFF</sequence>
<gene>
    <name evidence="1" type="ORF">PV666_19210</name>
</gene>
<reference evidence="1 2" key="1">
    <citation type="journal article" date="2023" name="Microb. Genom.">
        <title>Mesoterricola silvestris gen. nov., sp. nov., Mesoterricola sediminis sp. nov., Geothrix oryzae sp. nov., Geothrix edaphica sp. nov., Geothrix rubra sp. nov., and Geothrix limicola sp. nov., six novel members of Acidobacteriota isolated from soils.</title>
        <authorList>
            <person name="Weisberg A.J."/>
            <person name="Pearce E."/>
            <person name="Kramer C.G."/>
            <person name="Chang J.H."/>
            <person name="Clarke C.R."/>
        </authorList>
    </citation>
    <scope>NUCLEOTIDE SEQUENCE [LARGE SCALE GENOMIC DNA]</scope>
    <source>
        <strain evidence="1 2">NB05-1H</strain>
    </source>
</reference>
<dbReference type="EMBL" id="JARAWP010000011">
    <property type="protein sequence ID" value="MDX3019997.1"/>
    <property type="molecule type" value="Genomic_DNA"/>
</dbReference>
<keyword evidence="2" id="KW-1185">Reference proteome</keyword>
<comment type="caution">
    <text evidence="1">The sequence shown here is derived from an EMBL/GenBank/DDBJ whole genome shotgun (WGS) entry which is preliminary data.</text>
</comment>
<proteinExistence type="predicted"/>
<evidence type="ECO:0000313" key="2">
    <source>
        <dbReference type="Proteomes" id="UP001272987"/>
    </source>
</evidence>